<accession>A0AC35G011</accession>
<organism evidence="1 2">
    <name type="scientific">Panagrolaimus sp. PS1159</name>
    <dbReference type="NCBI Taxonomy" id="55785"/>
    <lineage>
        <taxon>Eukaryota</taxon>
        <taxon>Metazoa</taxon>
        <taxon>Ecdysozoa</taxon>
        <taxon>Nematoda</taxon>
        <taxon>Chromadorea</taxon>
        <taxon>Rhabditida</taxon>
        <taxon>Tylenchina</taxon>
        <taxon>Panagrolaimomorpha</taxon>
        <taxon>Panagrolaimoidea</taxon>
        <taxon>Panagrolaimidae</taxon>
        <taxon>Panagrolaimus</taxon>
    </lineage>
</organism>
<name>A0AC35G011_9BILA</name>
<evidence type="ECO:0000313" key="2">
    <source>
        <dbReference type="WBParaSite" id="PS1159_v2.g22386.t1"/>
    </source>
</evidence>
<protein>
    <submittedName>
        <fullName evidence="2">Ig-like domain-containing protein</fullName>
    </submittedName>
</protein>
<dbReference type="Proteomes" id="UP000887580">
    <property type="component" value="Unplaced"/>
</dbReference>
<sequence>MKTERSDRTALEKIFVKNVAEKIDEKEVVVSGPETDDEDLNDYLVPPGSTATIACELESSEFLRDLVWQRNNKDLQMNDKLEHVVNGNKHYLIIHNAQPDDSGVYSVRINDTQFKVAQITITEGTQILSGSRLKRISNNSLQSFRS</sequence>
<evidence type="ECO:0000313" key="1">
    <source>
        <dbReference type="Proteomes" id="UP000887580"/>
    </source>
</evidence>
<dbReference type="WBParaSite" id="PS1159_v2.g22386.t1">
    <property type="protein sequence ID" value="PS1159_v2.g22386.t1"/>
    <property type="gene ID" value="PS1159_v2.g22386"/>
</dbReference>
<proteinExistence type="predicted"/>
<reference evidence="2" key="1">
    <citation type="submission" date="2022-11" db="UniProtKB">
        <authorList>
            <consortium name="WormBaseParasite"/>
        </authorList>
    </citation>
    <scope>IDENTIFICATION</scope>
</reference>